<gene>
    <name evidence="1" type="ORF">AMST5_01916</name>
</gene>
<reference evidence="1" key="1">
    <citation type="submission" date="2023-07" db="EMBL/GenBank/DDBJ databases">
        <authorList>
            <person name="Pelsma A.J. K."/>
        </authorList>
    </citation>
    <scope>NUCLEOTIDE SEQUENCE</scope>
</reference>
<sequence>MTDTFLSFLENYPQREEFCDVERTREAWAGAIRRARPETIIAAAENYRKAREGQPARYTMSARRWLSEGRWRDFERPDTPPAQLLWIAYGSREWDAWTRYRGKTPPLDRRGGWRFPSRLPPMIQAAE</sequence>
<name>A0AA48RE30_9ZZZZ</name>
<protein>
    <submittedName>
        <fullName evidence="1">Uncharacterized protein</fullName>
    </submittedName>
</protein>
<proteinExistence type="predicted"/>
<organism evidence="1">
    <name type="scientific">freshwater sediment metagenome</name>
    <dbReference type="NCBI Taxonomy" id="556182"/>
    <lineage>
        <taxon>unclassified sequences</taxon>
        <taxon>metagenomes</taxon>
        <taxon>ecological metagenomes</taxon>
    </lineage>
</organism>
<dbReference type="AlphaFoldDB" id="A0AA48RE30"/>
<dbReference type="EMBL" id="OY288114">
    <property type="protein sequence ID" value="CAJ0867041.1"/>
    <property type="molecule type" value="Genomic_DNA"/>
</dbReference>
<evidence type="ECO:0000313" key="1">
    <source>
        <dbReference type="EMBL" id="CAJ0867041.1"/>
    </source>
</evidence>
<accession>A0AA48RE30</accession>